<evidence type="ECO:0000313" key="1">
    <source>
        <dbReference type="EMBL" id="CAB4140063.1"/>
    </source>
</evidence>
<reference evidence="1" key="1">
    <citation type="submission" date="2020-04" db="EMBL/GenBank/DDBJ databases">
        <authorList>
            <person name="Chiriac C."/>
            <person name="Salcher M."/>
            <person name="Ghai R."/>
            <person name="Kavagutti S V."/>
        </authorList>
    </citation>
    <scope>NUCLEOTIDE SEQUENCE</scope>
</reference>
<proteinExistence type="predicted"/>
<accession>A0A6J5M3C2</accession>
<gene>
    <name evidence="1" type="ORF">UFOVP404_19</name>
</gene>
<name>A0A6J5M3C2_9CAUD</name>
<protein>
    <submittedName>
        <fullName evidence="1">Uncharacterized protein</fullName>
    </submittedName>
</protein>
<organism evidence="1">
    <name type="scientific">uncultured Caudovirales phage</name>
    <dbReference type="NCBI Taxonomy" id="2100421"/>
    <lineage>
        <taxon>Viruses</taxon>
        <taxon>Duplodnaviria</taxon>
        <taxon>Heunggongvirae</taxon>
        <taxon>Uroviricota</taxon>
        <taxon>Caudoviricetes</taxon>
        <taxon>Peduoviridae</taxon>
        <taxon>Maltschvirus</taxon>
        <taxon>Maltschvirus maltsch</taxon>
    </lineage>
</organism>
<dbReference type="EMBL" id="LR796377">
    <property type="protein sequence ID" value="CAB4140063.1"/>
    <property type="molecule type" value="Genomic_DNA"/>
</dbReference>
<sequence>MSESENAFLNNGEEVWDFIREHPRYIGIPISNSKGLDILNALRDVWMANKIDQEKANSMLTMLAAVLVSSEAGHGDEIVEEVLVQEAMMDFEEQAKEILNERPE</sequence>